<dbReference type="InterPro" id="IPR006091">
    <property type="entry name" value="Acyl-CoA_Oxase/DH_mid-dom"/>
</dbReference>
<comment type="caution">
    <text evidence="14">The sequence shown here is derived from an EMBL/GenBank/DDBJ whole genome shotgun (WGS) entry which is preliminary data.</text>
</comment>
<dbReference type="InterPro" id="IPR046373">
    <property type="entry name" value="Acyl-CoA_Oxase/DH_mid-dom_sf"/>
</dbReference>
<gene>
    <name evidence="14" type="ORF">GCM10010994_10620</name>
</gene>
<dbReference type="FunFam" id="1.20.140.10:FF:000001">
    <property type="entry name" value="Acyl-CoA dehydrogenase"/>
    <property type="match status" value="1"/>
</dbReference>
<evidence type="ECO:0000256" key="4">
    <source>
        <dbReference type="ARBA" id="ARBA00022630"/>
    </source>
</evidence>
<dbReference type="Gene3D" id="1.10.540.10">
    <property type="entry name" value="Acyl-CoA dehydrogenase/oxidase, N-terminal domain"/>
    <property type="match status" value="1"/>
</dbReference>
<evidence type="ECO:0000259" key="12">
    <source>
        <dbReference type="Pfam" id="PF02770"/>
    </source>
</evidence>
<dbReference type="InterPro" id="IPR050741">
    <property type="entry name" value="Acyl-CoA_dehydrogenase"/>
</dbReference>
<evidence type="ECO:0000256" key="9">
    <source>
        <dbReference type="ARBA" id="ARBA00042660"/>
    </source>
</evidence>
<name>A0A916TZ41_9HYPH</name>
<dbReference type="PROSITE" id="PS00072">
    <property type="entry name" value="ACYL_COA_DH_1"/>
    <property type="match status" value="1"/>
</dbReference>
<dbReference type="SUPFAM" id="SSF47203">
    <property type="entry name" value="Acyl-CoA dehydrogenase C-terminal domain-like"/>
    <property type="match status" value="1"/>
</dbReference>
<reference evidence="14" key="2">
    <citation type="submission" date="2020-09" db="EMBL/GenBank/DDBJ databases">
        <authorList>
            <person name="Sun Q."/>
            <person name="Zhou Y."/>
        </authorList>
    </citation>
    <scope>NUCLEOTIDE SEQUENCE</scope>
    <source>
        <strain evidence="14">CGMCC 1.12919</strain>
    </source>
</reference>
<dbReference type="Pfam" id="PF00441">
    <property type="entry name" value="Acyl-CoA_dh_1"/>
    <property type="match status" value="1"/>
</dbReference>
<comment type="function">
    <text evidence="7">Catalyzes the dehydrogenation at the alpha-beta position of ACP-bound acyl chains. This results in the introduction of a double bond in the lipidic chain, which is further transferred to the epsilon-amino group of lysine residue in the mycobactin core by MbtK.</text>
</comment>
<dbReference type="GO" id="GO:0050660">
    <property type="term" value="F:flavin adenine dinucleotide binding"/>
    <property type="evidence" value="ECO:0007669"/>
    <property type="project" value="InterPro"/>
</dbReference>
<organism evidence="14 15">
    <name type="scientific">Chelatococcus reniformis</name>
    <dbReference type="NCBI Taxonomy" id="1494448"/>
    <lineage>
        <taxon>Bacteria</taxon>
        <taxon>Pseudomonadati</taxon>
        <taxon>Pseudomonadota</taxon>
        <taxon>Alphaproteobacteria</taxon>
        <taxon>Hyphomicrobiales</taxon>
        <taxon>Chelatococcaceae</taxon>
        <taxon>Chelatococcus</taxon>
    </lineage>
</organism>
<evidence type="ECO:0000256" key="1">
    <source>
        <dbReference type="ARBA" id="ARBA00001974"/>
    </source>
</evidence>
<keyword evidence="5 10" id="KW-0274">FAD</keyword>
<feature type="domain" description="Acyl-CoA oxidase/dehydrogenase middle" evidence="12">
    <location>
        <begin position="134"/>
        <end position="227"/>
    </location>
</feature>
<dbReference type="SUPFAM" id="SSF56645">
    <property type="entry name" value="Acyl-CoA dehydrogenase NM domain-like"/>
    <property type="match status" value="1"/>
</dbReference>
<evidence type="ECO:0000256" key="3">
    <source>
        <dbReference type="ARBA" id="ARBA00009347"/>
    </source>
</evidence>
<evidence type="ECO:0000259" key="11">
    <source>
        <dbReference type="Pfam" id="PF00441"/>
    </source>
</evidence>
<feature type="domain" description="Acyl-CoA dehydrogenase/oxidase C-terminal" evidence="11">
    <location>
        <begin position="239"/>
        <end position="387"/>
    </location>
</feature>
<dbReference type="FunFam" id="2.40.110.10:FF:000002">
    <property type="entry name" value="Acyl-CoA dehydrogenase fadE12"/>
    <property type="match status" value="1"/>
</dbReference>
<keyword evidence="4 10" id="KW-0285">Flavoprotein</keyword>
<dbReference type="GO" id="GO:0003995">
    <property type="term" value="F:acyl-CoA dehydrogenase activity"/>
    <property type="evidence" value="ECO:0007669"/>
    <property type="project" value="InterPro"/>
</dbReference>
<keyword evidence="6 10" id="KW-0560">Oxidoreductase</keyword>
<evidence type="ECO:0000256" key="5">
    <source>
        <dbReference type="ARBA" id="ARBA00022827"/>
    </source>
</evidence>
<dbReference type="GO" id="GO:0005737">
    <property type="term" value="C:cytoplasm"/>
    <property type="evidence" value="ECO:0007669"/>
    <property type="project" value="TreeGrafter"/>
</dbReference>
<evidence type="ECO:0000256" key="2">
    <source>
        <dbReference type="ARBA" id="ARBA00005102"/>
    </source>
</evidence>
<feature type="domain" description="Acyl-CoA dehydrogenase/oxidase N-terminal" evidence="13">
    <location>
        <begin position="20"/>
        <end position="129"/>
    </location>
</feature>
<accession>A0A916TZ41</accession>
<evidence type="ECO:0000256" key="7">
    <source>
        <dbReference type="ARBA" id="ARBA00037085"/>
    </source>
</evidence>
<dbReference type="PANTHER" id="PTHR48083:SF20">
    <property type="entry name" value="LONG-CHAIN SPECIFIC ACYL-COA DEHYDROGENASE, MITOCHONDRIAL"/>
    <property type="match status" value="1"/>
</dbReference>
<dbReference type="EMBL" id="BMGG01000002">
    <property type="protein sequence ID" value="GGC53444.1"/>
    <property type="molecule type" value="Genomic_DNA"/>
</dbReference>
<dbReference type="InterPro" id="IPR037069">
    <property type="entry name" value="AcylCoA_DH/ox_N_sf"/>
</dbReference>
<dbReference type="PANTHER" id="PTHR48083">
    <property type="entry name" value="MEDIUM-CHAIN SPECIFIC ACYL-COA DEHYDROGENASE, MITOCHONDRIAL-RELATED"/>
    <property type="match status" value="1"/>
</dbReference>
<comment type="similarity">
    <text evidence="3 10">Belongs to the acyl-CoA dehydrogenase family.</text>
</comment>
<dbReference type="Gene3D" id="2.40.110.10">
    <property type="entry name" value="Butyryl-CoA Dehydrogenase, subunit A, domain 2"/>
    <property type="match status" value="1"/>
</dbReference>
<dbReference type="GO" id="GO:0033539">
    <property type="term" value="P:fatty acid beta-oxidation using acyl-CoA dehydrogenase"/>
    <property type="evidence" value="ECO:0007669"/>
    <property type="project" value="TreeGrafter"/>
</dbReference>
<evidence type="ECO:0000256" key="6">
    <source>
        <dbReference type="ARBA" id="ARBA00023002"/>
    </source>
</evidence>
<dbReference type="PROSITE" id="PS00073">
    <property type="entry name" value="ACYL_COA_DH_2"/>
    <property type="match status" value="1"/>
</dbReference>
<dbReference type="InterPro" id="IPR006089">
    <property type="entry name" value="Acyl-CoA_DH_CS"/>
</dbReference>
<evidence type="ECO:0000256" key="10">
    <source>
        <dbReference type="RuleBase" id="RU362125"/>
    </source>
</evidence>
<dbReference type="InterPro" id="IPR009075">
    <property type="entry name" value="AcylCo_DH/oxidase_C"/>
</dbReference>
<comment type="cofactor">
    <cofactor evidence="1 10">
        <name>FAD</name>
        <dbReference type="ChEBI" id="CHEBI:57692"/>
    </cofactor>
</comment>
<proteinExistence type="inferred from homology"/>
<dbReference type="Gene3D" id="1.20.140.10">
    <property type="entry name" value="Butyryl-CoA Dehydrogenase, subunit A, domain 3"/>
    <property type="match status" value="1"/>
</dbReference>
<evidence type="ECO:0000313" key="15">
    <source>
        <dbReference type="Proteomes" id="UP000637002"/>
    </source>
</evidence>
<dbReference type="Pfam" id="PF02770">
    <property type="entry name" value="Acyl-CoA_dh_M"/>
    <property type="match status" value="1"/>
</dbReference>
<dbReference type="InterPro" id="IPR013786">
    <property type="entry name" value="AcylCoA_DH/ox_N"/>
</dbReference>
<dbReference type="Proteomes" id="UP000637002">
    <property type="component" value="Unassembled WGS sequence"/>
</dbReference>
<keyword evidence="15" id="KW-1185">Reference proteome</keyword>
<reference evidence="14" key="1">
    <citation type="journal article" date="2014" name="Int. J. Syst. Evol. Microbiol.">
        <title>Complete genome sequence of Corynebacterium casei LMG S-19264T (=DSM 44701T), isolated from a smear-ripened cheese.</title>
        <authorList>
            <consortium name="US DOE Joint Genome Institute (JGI-PGF)"/>
            <person name="Walter F."/>
            <person name="Albersmeier A."/>
            <person name="Kalinowski J."/>
            <person name="Ruckert C."/>
        </authorList>
    </citation>
    <scope>NUCLEOTIDE SEQUENCE</scope>
    <source>
        <strain evidence="14">CGMCC 1.12919</strain>
    </source>
</reference>
<evidence type="ECO:0000313" key="14">
    <source>
        <dbReference type="EMBL" id="GGC53444.1"/>
    </source>
</evidence>
<comment type="pathway">
    <text evidence="2">Siderophore biosynthesis; mycobactin biosynthesis.</text>
</comment>
<evidence type="ECO:0000259" key="13">
    <source>
        <dbReference type="Pfam" id="PF02771"/>
    </source>
</evidence>
<protein>
    <recommendedName>
        <fullName evidence="8">Acyl-[acyl-carrier-protein] dehydrogenase MbtN</fullName>
    </recommendedName>
    <alternativeName>
        <fullName evidence="9">Mycobactin synthase protein N</fullName>
    </alternativeName>
</protein>
<dbReference type="AlphaFoldDB" id="A0A916TZ41"/>
<dbReference type="InterPro" id="IPR009100">
    <property type="entry name" value="AcylCoA_DH/oxidase_NM_dom_sf"/>
</dbReference>
<dbReference type="PIRSF" id="PIRSF016578">
    <property type="entry name" value="HsaA"/>
    <property type="match status" value="1"/>
</dbReference>
<sequence length="387" mass="42419">MAAREVNAMTTDETTAGAAELEALRETARRFIAREIAPHYADWERAGAAPRDLWRRMGAAGLLCPSIPEAYGGPGAGIDHALVVIEEFARAFIALPGFYTHSEIIAPYILHYGTEAQKAHWLPRCVSGDTVLSVAMTEPGAGSDLKGTRTVARRDGDDVRISGQKIFITNGLHADLVVVLATLEGDDPGRKTLFLVETDRPGFARGRLLDKVGQKAQDTVELFFDDVRVPMTNRLGEEGQGLRHLMAQLPRERLMVGMAAVAGAEAAFAETLAYANGRSAFGQPIAQFQHLRFRLAELKTEIAVGRAFLERSIARFQAGALAADEAAMCKYWLTELEGRVVDQCVQMHGGYGYMREYKVARAFADARGQRIYAGTNEIMKEIIARHL</sequence>
<dbReference type="Pfam" id="PF02771">
    <property type="entry name" value="Acyl-CoA_dh_N"/>
    <property type="match status" value="1"/>
</dbReference>
<evidence type="ECO:0000256" key="8">
    <source>
        <dbReference type="ARBA" id="ARBA00040394"/>
    </source>
</evidence>
<dbReference type="InterPro" id="IPR036250">
    <property type="entry name" value="AcylCo_DH-like_C"/>
</dbReference>